<protein>
    <submittedName>
        <fullName evidence="3">Uncharacterized protein</fullName>
    </submittedName>
</protein>
<dbReference type="Pfam" id="PF00400">
    <property type="entry name" value="WD40"/>
    <property type="match status" value="1"/>
</dbReference>
<dbReference type="EMBL" id="JALJOS010000005">
    <property type="protein sequence ID" value="KAK9838956.1"/>
    <property type="molecule type" value="Genomic_DNA"/>
</dbReference>
<keyword evidence="4" id="KW-1185">Reference proteome</keyword>
<dbReference type="PROSITE" id="PS50082">
    <property type="entry name" value="WD_REPEATS_2"/>
    <property type="match status" value="1"/>
</dbReference>
<comment type="caution">
    <text evidence="3">The sequence shown here is derived from an EMBL/GenBank/DDBJ whole genome shotgun (WGS) entry which is preliminary data.</text>
</comment>
<dbReference type="AlphaFoldDB" id="A0AAW1RZX7"/>
<sequence length="655" mass="71060">MKLKIELDLEEQDVAVVKDLVEVLRDLTSNLTIKNGGSSTPVQGSDPSTSLHSTALNNMRGSQTSSTPTAASSQPQSRQDSDAAAWEAFSGSIKQQLDSVQDDGSAQQAASGLVAVLNHPSYPFDAFEGFLSLFQTSCYDGRRLELQQSVIPLVKLITSLPQPLQQRLQDRFITSLMQHLTQPRPLEADRREFFCQVEAFAGLVVLNVVPLAGAVQTITMMLDKPEQRAAAVTIFGKLCELCYDQILAADQEIHMKLLQQVDRIQEPQFEYDATYIRSNIGYLYAQAAVGPALIAQPSSFGHSPEHYPGHARSVYGVVHDAANQQIVSCGEDGSAVLWSEDGRELQRVDLGSQGQLLLVSFHKGASRIVISHPTGPDKTDTELLLLTVGPGSLQLQGRSKRAGSFTTSLRALPLQPDTFVCGESVEGEGKARKPYVFWHSLQSIAEGRSEPILKFEGLEDVATSVAPCCMAPTLVCAASLSGAVLLWDKRQPAAPVCRMLWEHATLPAEQTMRQRFISSLDSKQKHIIGCTTDSQVLLWNLQLLSETTAKNGLPPERVFSIPEGTLMRIVLAPASEHAVLSSSAGLFLIDLTADDSSAVIPAHMHNLAHRSQASLQYFDMSWGPSESNPSTLYAGCSDGHVDAFTLNLPSDQASG</sequence>
<dbReference type="Gene3D" id="2.130.10.10">
    <property type="entry name" value="YVTN repeat-like/Quinoprotein amine dehydrogenase"/>
    <property type="match status" value="2"/>
</dbReference>
<dbReference type="PANTHER" id="PTHR19855">
    <property type="entry name" value="WD40 REPEAT PROTEIN 12, 37"/>
    <property type="match status" value="1"/>
</dbReference>
<dbReference type="SMART" id="SM00320">
    <property type="entry name" value="WD40"/>
    <property type="match status" value="3"/>
</dbReference>
<evidence type="ECO:0000313" key="3">
    <source>
        <dbReference type="EMBL" id="KAK9838956.1"/>
    </source>
</evidence>
<feature type="compositionally biased region" description="Low complexity" evidence="2">
    <location>
        <begin position="62"/>
        <end position="77"/>
    </location>
</feature>
<dbReference type="PANTHER" id="PTHR19855:SF11">
    <property type="entry name" value="RIBOSOME BIOGENESIS PROTEIN WDR12"/>
    <property type="match status" value="1"/>
</dbReference>
<evidence type="ECO:0000256" key="1">
    <source>
        <dbReference type="PROSITE-ProRule" id="PRU00221"/>
    </source>
</evidence>
<dbReference type="Proteomes" id="UP001438707">
    <property type="component" value="Unassembled WGS sequence"/>
</dbReference>
<organism evidence="3 4">
    <name type="scientific">Apatococcus lobatus</name>
    <dbReference type="NCBI Taxonomy" id="904363"/>
    <lineage>
        <taxon>Eukaryota</taxon>
        <taxon>Viridiplantae</taxon>
        <taxon>Chlorophyta</taxon>
        <taxon>core chlorophytes</taxon>
        <taxon>Trebouxiophyceae</taxon>
        <taxon>Chlorellales</taxon>
        <taxon>Chlorellaceae</taxon>
        <taxon>Apatococcus</taxon>
    </lineage>
</organism>
<feature type="compositionally biased region" description="Polar residues" evidence="2">
    <location>
        <begin position="32"/>
        <end position="61"/>
    </location>
</feature>
<keyword evidence="1" id="KW-0853">WD repeat</keyword>
<gene>
    <name evidence="3" type="ORF">WJX74_006739</name>
</gene>
<proteinExistence type="predicted"/>
<dbReference type="SUPFAM" id="SSF50978">
    <property type="entry name" value="WD40 repeat-like"/>
    <property type="match status" value="1"/>
</dbReference>
<accession>A0AAW1RZX7</accession>
<dbReference type="InterPro" id="IPR036322">
    <property type="entry name" value="WD40_repeat_dom_sf"/>
</dbReference>
<evidence type="ECO:0000313" key="4">
    <source>
        <dbReference type="Proteomes" id="UP001438707"/>
    </source>
</evidence>
<name>A0AAW1RZX7_9CHLO</name>
<dbReference type="InterPro" id="IPR001680">
    <property type="entry name" value="WD40_rpt"/>
</dbReference>
<reference evidence="3 4" key="1">
    <citation type="journal article" date="2024" name="Nat. Commun.">
        <title>Phylogenomics reveals the evolutionary origins of lichenization in chlorophyte algae.</title>
        <authorList>
            <person name="Puginier C."/>
            <person name="Libourel C."/>
            <person name="Otte J."/>
            <person name="Skaloud P."/>
            <person name="Haon M."/>
            <person name="Grisel S."/>
            <person name="Petersen M."/>
            <person name="Berrin J.G."/>
            <person name="Delaux P.M."/>
            <person name="Dal Grande F."/>
            <person name="Keller J."/>
        </authorList>
    </citation>
    <scope>NUCLEOTIDE SEQUENCE [LARGE SCALE GENOMIC DNA]</scope>
    <source>
        <strain evidence="3 4">SAG 2145</strain>
    </source>
</reference>
<evidence type="ECO:0000256" key="2">
    <source>
        <dbReference type="SAM" id="MobiDB-lite"/>
    </source>
</evidence>
<feature type="region of interest" description="Disordered" evidence="2">
    <location>
        <begin position="32"/>
        <end position="84"/>
    </location>
</feature>
<feature type="repeat" description="WD" evidence="1">
    <location>
        <begin position="307"/>
        <end position="339"/>
    </location>
</feature>
<dbReference type="InterPro" id="IPR015943">
    <property type="entry name" value="WD40/YVTN_repeat-like_dom_sf"/>
</dbReference>